<accession>A0A1S1NRH1</accession>
<protein>
    <submittedName>
        <fullName evidence="8">Uncharacterized protein</fullName>
    </submittedName>
</protein>
<reference evidence="8 9" key="1">
    <citation type="submission" date="2019-08" db="EMBL/GenBank/DDBJ databases">
        <title>Complete genome sequence of Kushneria sp. YCWA18, a halophilic phosphate-solubilizing bacterium isolated from Daqiao saltern in China.</title>
        <authorList>
            <person name="Du G.-X."/>
            <person name="Qu L.-Y."/>
        </authorList>
    </citation>
    <scope>NUCLEOTIDE SEQUENCE [LARGE SCALE GENOMIC DNA]</scope>
    <source>
        <strain evidence="8 9">YCWA18</strain>
    </source>
</reference>
<dbReference type="PANTHER" id="PTHR31686">
    <property type="match status" value="1"/>
</dbReference>
<dbReference type="InterPro" id="IPR038665">
    <property type="entry name" value="Voltage-dep_anion_channel_sf"/>
</dbReference>
<evidence type="ECO:0000256" key="3">
    <source>
        <dbReference type="ARBA" id="ARBA00022448"/>
    </source>
</evidence>
<dbReference type="GO" id="GO:0000319">
    <property type="term" value="F:sulfite transmembrane transporter activity"/>
    <property type="evidence" value="ECO:0007669"/>
    <property type="project" value="TreeGrafter"/>
</dbReference>
<dbReference type="AlphaFoldDB" id="A0A1S1NRH1"/>
<dbReference type="STRING" id="657387.BH688_16010"/>
<dbReference type="RefSeq" id="WP_070981558.1">
    <property type="nucleotide sequence ID" value="NZ_CP043420.1"/>
</dbReference>
<comment type="similarity">
    <text evidence="2">Belongs to the tellurite-resistance/dicarboxylate transporter (TDT) family.</text>
</comment>
<evidence type="ECO:0000256" key="7">
    <source>
        <dbReference type="ARBA" id="ARBA00023136"/>
    </source>
</evidence>
<dbReference type="Pfam" id="PF03595">
    <property type="entry name" value="SLAC1"/>
    <property type="match status" value="1"/>
</dbReference>
<dbReference type="OrthoDB" id="958273at2"/>
<keyword evidence="3" id="KW-0813">Transport</keyword>
<evidence type="ECO:0000313" key="9">
    <source>
        <dbReference type="Proteomes" id="UP000322553"/>
    </source>
</evidence>
<evidence type="ECO:0000256" key="4">
    <source>
        <dbReference type="ARBA" id="ARBA00022475"/>
    </source>
</evidence>
<keyword evidence="4" id="KW-1003">Cell membrane</keyword>
<dbReference type="EMBL" id="CP043420">
    <property type="protein sequence ID" value="QEL10190.1"/>
    <property type="molecule type" value="Genomic_DNA"/>
</dbReference>
<dbReference type="Gene3D" id="1.50.10.150">
    <property type="entry name" value="Voltage-dependent anion channel"/>
    <property type="match status" value="1"/>
</dbReference>
<proteinExistence type="inferred from homology"/>
<dbReference type="InterPro" id="IPR051629">
    <property type="entry name" value="Sulfite_efflux_TDT"/>
</dbReference>
<dbReference type="Proteomes" id="UP000322553">
    <property type="component" value="Chromosome"/>
</dbReference>
<dbReference type="CDD" id="cd09319">
    <property type="entry name" value="TDT_like_1"/>
    <property type="match status" value="1"/>
</dbReference>
<keyword evidence="5" id="KW-0812">Transmembrane</keyword>
<keyword evidence="9" id="KW-1185">Reference proteome</keyword>
<evidence type="ECO:0000256" key="2">
    <source>
        <dbReference type="ARBA" id="ARBA00008566"/>
    </source>
</evidence>
<evidence type="ECO:0000313" key="8">
    <source>
        <dbReference type="EMBL" id="QEL10190.1"/>
    </source>
</evidence>
<keyword evidence="6" id="KW-1133">Transmembrane helix</keyword>
<dbReference type="KEGG" id="kuy:FY550_02940"/>
<name>A0A1S1NRH1_9GAMM</name>
<gene>
    <name evidence="8" type="ORF">FY550_02940</name>
</gene>
<dbReference type="GO" id="GO:0005886">
    <property type="term" value="C:plasma membrane"/>
    <property type="evidence" value="ECO:0007669"/>
    <property type="project" value="UniProtKB-SubCell"/>
</dbReference>
<comment type="subcellular location">
    <subcellularLocation>
        <location evidence="1">Cell membrane</location>
        <topology evidence="1">Multi-pass membrane protein</topology>
    </subcellularLocation>
</comment>
<dbReference type="PANTHER" id="PTHR31686:SF1">
    <property type="entry name" value="SULFITE EFFLUX PUMP SSU1"/>
    <property type="match status" value="1"/>
</dbReference>
<evidence type="ECO:0000256" key="1">
    <source>
        <dbReference type="ARBA" id="ARBA00004651"/>
    </source>
</evidence>
<sequence length="351" mass="39483">MSDHDSGQGPLHRLRDMSPAWFTLAMATGTLSNAFWQLDLKPLSALFYWLNWGIYPLLVALLMIRALRFPQALSRDLLDPRQIFTFFTLVAASCVFGVQLSYRGWLESATTLLVVAGVLWLVLGYVSFGVLAFRNDEQRADVTHGGWLLWIVATQSVVILATQLFHLDGESSALMALLLFGLWGFGVMWYAIFITIFFNRISFVPLHQRDINPVYWVVMGSAAISVDAGAELLSLLPRTSVWQSAGGLLEAAVLILWIWSSWLIPTLLMLDGWKHLIKREPLNFRPTVWASVFPVAMYALATARLASAEHFRLLHDMALVVGGLATLAWLVSVAGLMIWLKRQWYQRRSSA</sequence>
<evidence type="ECO:0000256" key="6">
    <source>
        <dbReference type="ARBA" id="ARBA00022989"/>
    </source>
</evidence>
<evidence type="ECO:0000256" key="5">
    <source>
        <dbReference type="ARBA" id="ARBA00022692"/>
    </source>
</evidence>
<keyword evidence="7" id="KW-0472">Membrane</keyword>
<organism evidence="8 9">
    <name type="scientific">Kushneria phosphatilytica</name>
    <dbReference type="NCBI Taxonomy" id="657387"/>
    <lineage>
        <taxon>Bacteria</taxon>
        <taxon>Pseudomonadati</taxon>
        <taxon>Pseudomonadota</taxon>
        <taxon>Gammaproteobacteria</taxon>
        <taxon>Oceanospirillales</taxon>
        <taxon>Halomonadaceae</taxon>
        <taxon>Kushneria</taxon>
    </lineage>
</organism>
<dbReference type="InterPro" id="IPR004695">
    <property type="entry name" value="SLAC1/Mae1/Ssu1/TehA"/>
</dbReference>